<keyword evidence="2" id="KW-1185">Reference proteome</keyword>
<reference evidence="1 2" key="1">
    <citation type="journal article" date="2018" name="Mol. Biol. Evol.">
        <title>Broad Genomic Sampling Reveals a Smut Pathogenic Ancestry of the Fungal Clade Ustilaginomycotina.</title>
        <authorList>
            <person name="Kijpornyongpan T."/>
            <person name="Mondo S.J."/>
            <person name="Barry K."/>
            <person name="Sandor L."/>
            <person name="Lee J."/>
            <person name="Lipzen A."/>
            <person name="Pangilinan J."/>
            <person name="LaButti K."/>
            <person name="Hainaut M."/>
            <person name="Henrissat B."/>
            <person name="Grigoriev I.V."/>
            <person name="Spatafora J.W."/>
            <person name="Aime M.C."/>
        </authorList>
    </citation>
    <scope>NUCLEOTIDE SEQUENCE [LARGE SCALE GENOMIC DNA]</scope>
    <source>
        <strain evidence="1 2">SA 807</strain>
    </source>
</reference>
<accession>A0ACD0NM41</accession>
<sequence>MRRSWKPDDRQSHLGWTTNGGANCGVKEVLDPQGGRITTTTTNYAHEGSVLFSTHQARMATLSQPVPVPRGSEQATMFNQQRSQSNFERDLSPTSPTGRRLRSSSRSSGGAPGLTCSLTILKAPTDHPISPHHSICKDPDQASQPTTPQRRPSRFATSFGSLATQSSSPKHQASHVNIHVLPDYGILLPFIKRPSEVEELLFDTPANLTLTHRLCRLFKADAQSPKRRGVSEEWDEVLELLIGIDRPILDDEDWLARLESLIKDRSEDLWANLYRCLGADSLAPSWSSQDLPARFDSWADESASEDEDASDDDESLTPPHHGAPVEIYALHELPRCFVHEPAGKISHTSAREDFEPGHERRGVPNHGLGALPAGDSQRGGNSPFPSECGFGGCLADIMEEPSRAEPGRPQLGRRRKSTNLSSFEHNKDEALENFMRSTAGRFAGLRLMAPGSHDVLDSCRHHHEIESEIGSASPRSRRVKFDDAGVQHPTFNRHRRLSLLIGTHAEVKSPSDAEEVSSPVSASRTYGPGNLDRDVDVKSQDRRTEDSARSAGPPPNRRLRSRTEIEPASHHGQRTKWDLLHHHAGGSLHLPPRRRAMSFARSFAELTLSDPVQPVEACMSKAELLPESSPSRTLGRRRKSNSVSAMSPATDGGDPSLGPSAVLGTVNDLGLLPDGRTRHPSAGARERAASIAAFRQGLESGATTALAESDRSSTAPSIPGLLPDGRTRHPSGSKGSKDLSDSIAAFRATMGLSPSPPHGNAKSAGEATSRASEQVEPNLKTCGREEKTSRAPSPPRHMIEIEKKRKLSGETTGLALGGGFSLAKSGANFKKPCQAAEQGASISSTSKFASSRHPLFEKFNYRVPPPVHRRPGGFVSLAQEYEAARRSRRGGSESLGSVFSFSSNAVATSPSSSITSASADDDGWFNRRESADRGGAGQQRTTPSPTRLVSPKPAKPSSFGASPKDPEFSFPKAASPEPKAQAVGKWESSAVTSANEAKRSSFSVSPSISCRFPALPYETIVFPISPNPAISRAKEFEKLLKSGRCDPILADVERTCGRAAREEIVSLLVGTERTKMPDEALLESVGSKLRLVDHARAREVGGKEQEQADTVLAEEDYKDRWEQFSRLCQALGVGEKEIGLAKRRCGPAFELCLSSPTA</sequence>
<name>A0ACD0NM41_9BASI</name>
<evidence type="ECO:0000313" key="2">
    <source>
        <dbReference type="Proteomes" id="UP000245626"/>
    </source>
</evidence>
<dbReference type="Proteomes" id="UP000245626">
    <property type="component" value="Unassembled WGS sequence"/>
</dbReference>
<organism evidence="1 2">
    <name type="scientific">Violaceomyces palustris</name>
    <dbReference type="NCBI Taxonomy" id="1673888"/>
    <lineage>
        <taxon>Eukaryota</taxon>
        <taxon>Fungi</taxon>
        <taxon>Dikarya</taxon>
        <taxon>Basidiomycota</taxon>
        <taxon>Ustilaginomycotina</taxon>
        <taxon>Ustilaginomycetes</taxon>
        <taxon>Violaceomycetales</taxon>
        <taxon>Violaceomycetaceae</taxon>
        <taxon>Violaceomyces</taxon>
    </lineage>
</organism>
<evidence type="ECO:0000313" key="1">
    <source>
        <dbReference type="EMBL" id="PWN46839.1"/>
    </source>
</evidence>
<proteinExistence type="predicted"/>
<gene>
    <name evidence="1" type="ORF">IE53DRAFT_382583</name>
</gene>
<protein>
    <submittedName>
        <fullName evidence="1">Uncharacterized protein</fullName>
    </submittedName>
</protein>
<dbReference type="EMBL" id="KZ820679">
    <property type="protein sequence ID" value="PWN46839.1"/>
    <property type="molecule type" value="Genomic_DNA"/>
</dbReference>